<evidence type="ECO:0000313" key="7">
    <source>
        <dbReference type="EMBL" id="MBB6183584.1"/>
    </source>
</evidence>
<keyword evidence="2" id="KW-0479">Metal-binding</keyword>
<reference evidence="7 9" key="2">
    <citation type="submission" date="2020-08" db="EMBL/GenBank/DDBJ databases">
        <title>Genomic Encyclopedia of Type Strains, Phase IV (KMG-IV): sequencing the most valuable type-strain genomes for metagenomic binning, comparative biology and taxonomic classification.</title>
        <authorList>
            <person name="Goeker M."/>
        </authorList>
    </citation>
    <scope>NUCLEOTIDE SEQUENCE [LARGE SCALE GENOMIC DNA]</scope>
    <source>
        <strain evidence="7 9">DSM 107085</strain>
    </source>
</reference>
<dbReference type="InterPro" id="IPR006913">
    <property type="entry name" value="CENP-V/GFA"/>
</dbReference>
<dbReference type="SUPFAM" id="SSF51316">
    <property type="entry name" value="Mss4-like"/>
    <property type="match status" value="1"/>
</dbReference>
<dbReference type="GO" id="GO:0016846">
    <property type="term" value="F:carbon-sulfur lyase activity"/>
    <property type="evidence" value="ECO:0007669"/>
    <property type="project" value="InterPro"/>
</dbReference>
<protein>
    <recommendedName>
        <fullName evidence="5">CENP-V/GFA domain-containing protein</fullName>
    </recommendedName>
</protein>
<evidence type="ECO:0000259" key="5">
    <source>
        <dbReference type="PROSITE" id="PS51891"/>
    </source>
</evidence>
<dbReference type="Proteomes" id="UP000560000">
    <property type="component" value="Unassembled WGS sequence"/>
</dbReference>
<dbReference type="PROSITE" id="PS51891">
    <property type="entry name" value="CENP_V_GFA"/>
    <property type="match status" value="1"/>
</dbReference>
<organism evidence="6 8">
    <name type="scientific">Oleiagrimonas soli</name>
    <dbReference type="NCBI Taxonomy" id="1543381"/>
    <lineage>
        <taxon>Bacteria</taxon>
        <taxon>Pseudomonadati</taxon>
        <taxon>Pseudomonadota</taxon>
        <taxon>Gammaproteobacteria</taxon>
        <taxon>Lysobacterales</taxon>
        <taxon>Rhodanobacteraceae</taxon>
        <taxon>Oleiagrimonas</taxon>
    </lineage>
</organism>
<dbReference type="OrthoDB" id="7765631at2"/>
<evidence type="ECO:0000256" key="1">
    <source>
        <dbReference type="ARBA" id="ARBA00005495"/>
    </source>
</evidence>
<dbReference type="PANTHER" id="PTHR33337:SF40">
    <property type="entry name" value="CENP-V_GFA DOMAIN-CONTAINING PROTEIN-RELATED"/>
    <property type="match status" value="1"/>
</dbReference>
<evidence type="ECO:0000313" key="9">
    <source>
        <dbReference type="Proteomes" id="UP000560000"/>
    </source>
</evidence>
<accession>A0A099CWN0</accession>
<evidence type="ECO:0000313" key="6">
    <source>
        <dbReference type="EMBL" id="KGI78022.1"/>
    </source>
</evidence>
<dbReference type="InterPro" id="IPR011057">
    <property type="entry name" value="Mss4-like_sf"/>
</dbReference>
<keyword evidence="4" id="KW-0456">Lyase</keyword>
<feature type="domain" description="CENP-V/GFA" evidence="5">
    <location>
        <begin position="1"/>
        <end position="108"/>
    </location>
</feature>
<name>A0A099CWN0_9GAMM</name>
<keyword evidence="3" id="KW-0862">Zinc</keyword>
<gene>
    <name evidence="7" type="ORF">HNQ86_000929</name>
    <name evidence="6" type="ORF">LF63_0106500</name>
</gene>
<dbReference type="Gene3D" id="3.90.1590.10">
    <property type="entry name" value="glutathione-dependent formaldehyde- activating enzyme (gfa)"/>
    <property type="match status" value="1"/>
</dbReference>
<dbReference type="Pfam" id="PF04828">
    <property type="entry name" value="GFA"/>
    <property type="match status" value="1"/>
</dbReference>
<dbReference type="AlphaFoldDB" id="A0A099CWN0"/>
<dbReference type="HOGENOM" id="CLU_055491_4_3_6"/>
<dbReference type="PANTHER" id="PTHR33337">
    <property type="entry name" value="GFA DOMAIN-CONTAINING PROTEIN"/>
    <property type="match status" value="1"/>
</dbReference>
<comment type="similarity">
    <text evidence="1">Belongs to the Gfa family.</text>
</comment>
<dbReference type="EMBL" id="JACHET010000001">
    <property type="protein sequence ID" value="MBB6183584.1"/>
    <property type="molecule type" value="Genomic_DNA"/>
</dbReference>
<dbReference type="RefSeq" id="WP_043100473.1">
    <property type="nucleotide sequence ID" value="NZ_JACHET010000001.1"/>
</dbReference>
<dbReference type="STRING" id="1543381.LF63_0106500"/>
<keyword evidence="8" id="KW-1185">Reference proteome</keyword>
<dbReference type="Proteomes" id="UP000029708">
    <property type="component" value="Unassembled WGS sequence"/>
</dbReference>
<dbReference type="GO" id="GO:0046872">
    <property type="term" value="F:metal ion binding"/>
    <property type="evidence" value="ECO:0007669"/>
    <property type="project" value="UniProtKB-KW"/>
</dbReference>
<evidence type="ECO:0000313" key="8">
    <source>
        <dbReference type="Proteomes" id="UP000029708"/>
    </source>
</evidence>
<reference evidence="6 8" key="1">
    <citation type="submission" date="2014-09" db="EMBL/GenBank/DDBJ databases">
        <title>Xanthomonadaceae 3.5X direct submission.</title>
        <authorList>
            <person name="Fang T."/>
            <person name="Wang H."/>
        </authorList>
    </citation>
    <scope>NUCLEOTIDE SEQUENCE [LARGE SCALE GENOMIC DNA]</scope>
    <source>
        <strain evidence="6 8">3.5X</strain>
    </source>
</reference>
<comment type="caution">
    <text evidence="6">The sequence shown here is derived from an EMBL/GenBank/DDBJ whole genome shotgun (WGS) entry which is preliminary data.</text>
</comment>
<evidence type="ECO:0000256" key="2">
    <source>
        <dbReference type="ARBA" id="ARBA00022723"/>
    </source>
</evidence>
<proteinExistence type="inferred from homology"/>
<sequence length="132" mass="13936">MQGGCVCGAVRYTAGEALSLVNCHCRMCRGINGGAFSSYVVVHSDGFAARGDTLAQIQVGDSAIKHFCRHCGTPVFNTNPGRYPGFTMLYLGTVEGHEAMTPAVNIYSSSKLGWVDALGGLPSFEEGRQRGG</sequence>
<evidence type="ECO:0000256" key="4">
    <source>
        <dbReference type="ARBA" id="ARBA00023239"/>
    </source>
</evidence>
<dbReference type="EMBL" id="JROI01000010">
    <property type="protein sequence ID" value="KGI78022.1"/>
    <property type="molecule type" value="Genomic_DNA"/>
</dbReference>
<evidence type="ECO:0000256" key="3">
    <source>
        <dbReference type="ARBA" id="ARBA00022833"/>
    </source>
</evidence>